<gene>
    <name evidence="1" type="ORF">F0L74_14975</name>
</gene>
<dbReference type="RefSeq" id="WP_149838653.1">
    <property type="nucleotide sequence ID" value="NZ_VUOC01000002.1"/>
</dbReference>
<proteinExistence type="predicted"/>
<reference evidence="1 2" key="1">
    <citation type="submission" date="2019-09" db="EMBL/GenBank/DDBJ databases">
        <title>Chitinophaga ginsengihumi sp. nov., isolated from soil of ginseng rhizosphere.</title>
        <authorList>
            <person name="Lee J."/>
        </authorList>
    </citation>
    <scope>NUCLEOTIDE SEQUENCE [LARGE SCALE GENOMIC DNA]</scope>
    <source>
        <strain evidence="1 2">BN140078</strain>
    </source>
</reference>
<organism evidence="1 2">
    <name type="scientific">Chitinophaga agrisoli</name>
    <dbReference type="NCBI Taxonomy" id="2607653"/>
    <lineage>
        <taxon>Bacteria</taxon>
        <taxon>Pseudomonadati</taxon>
        <taxon>Bacteroidota</taxon>
        <taxon>Chitinophagia</taxon>
        <taxon>Chitinophagales</taxon>
        <taxon>Chitinophagaceae</taxon>
        <taxon>Chitinophaga</taxon>
    </lineage>
</organism>
<evidence type="ECO:0000313" key="1">
    <source>
        <dbReference type="EMBL" id="KAA2243778.1"/>
    </source>
</evidence>
<accession>A0A5B2VYQ1</accession>
<dbReference type="PANTHER" id="PTHR38479:SF2">
    <property type="entry name" value="WINGED HELIX DNA-BINDING DOMAIN-CONTAINING PROTEIN"/>
    <property type="match status" value="1"/>
</dbReference>
<dbReference type="Pfam" id="PF06224">
    <property type="entry name" value="AlkZ-like"/>
    <property type="match status" value="1"/>
</dbReference>
<dbReference type="PANTHER" id="PTHR38479">
    <property type="entry name" value="LMO0824 PROTEIN"/>
    <property type="match status" value="1"/>
</dbReference>
<dbReference type="Proteomes" id="UP000324611">
    <property type="component" value="Unassembled WGS sequence"/>
</dbReference>
<reference evidence="1 2" key="2">
    <citation type="submission" date="2019-09" db="EMBL/GenBank/DDBJ databases">
        <authorList>
            <person name="Jin C."/>
        </authorList>
    </citation>
    <scope>NUCLEOTIDE SEQUENCE [LARGE SCALE GENOMIC DNA]</scope>
    <source>
        <strain evidence="1 2">BN140078</strain>
    </source>
</reference>
<dbReference type="AlphaFoldDB" id="A0A5B2VYQ1"/>
<keyword evidence="2" id="KW-1185">Reference proteome</keyword>
<evidence type="ECO:0000313" key="2">
    <source>
        <dbReference type="Proteomes" id="UP000324611"/>
    </source>
</evidence>
<name>A0A5B2VYQ1_9BACT</name>
<protein>
    <submittedName>
        <fullName evidence="1">Winged helix DNA-binding domain-containing protein</fullName>
    </submittedName>
</protein>
<keyword evidence="1" id="KW-0238">DNA-binding</keyword>
<dbReference type="InterPro" id="IPR009351">
    <property type="entry name" value="AlkZ-like"/>
</dbReference>
<dbReference type="EMBL" id="VUOC01000002">
    <property type="protein sequence ID" value="KAA2243778.1"/>
    <property type="molecule type" value="Genomic_DNA"/>
</dbReference>
<sequence>MQPTAILSLRLACQQISAHQFTTIPELVSWMGCMQAQDYAQSQWAVGIRIPGVQDIDIDAAIANKEIIRTWCIRGTLHLVAAADVHWLLTLLAPRIITAGAARYRNLELDDKILKKCSNILARALKDNESLSREELTATFAKAKIEAKGERLTHILYRAALEQLICTGPKRGNTPTYTLLPSGTQPGFKHREAALAALAKKYFNSRGPATLQDFVWWSGLSPTEARQGLEAAQAGLTSFTHAQQTYWMSATQTAAPKPGLYCLPGFDEYMMAYADRSLFLPSQHASRVYQVNGIFNPMIVQKGEVIGTWARTFKKDTVSVQTNLFSAVTAATQKKIQVGFNEFATFAGKELE</sequence>
<dbReference type="GO" id="GO:0003677">
    <property type="term" value="F:DNA binding"/>
    <property type="evidence" value="ECO:0007669"/>
    <property type="project" value="UniProtKB-KW"/>
</dbReference>
<comment type="caution">
    <text evidence="1">The sequence shown here is derived from an EMBL/GenBank/DDBJ whole genome shotgun (WGS) entry which is preliminary data.</text>
</comment>